<evidence type="ECO:0000313" key="2">
    <source>
        <dbReference type="EMBL" id="OGG76621.1"/>
    </source>
</evidence>
<reference evidence="2 3" key="1">
    <citation type="journal article" date="2016" name="Nat. Commun.">
        <title>Thousands of microbial genomes shed light on interconnected biogeochemical processes in an aquifer system.</title>
        <authorList>
            <person name="Anantharaman K."/>
            <person name="Brown C.T."/>
            <person name="Hug L.A."/>
            <person name="Sharon I."/>
            <person name="Castelle C.J."/>
            <person name="Probst A.J."/>
            <person name="Thomas B.C."/>
            <person name="Singh A."/>
            <person name="Wilkins M.J."/>
            <person name="Karaoz U."/>
            <person name="Brodie E.L."/>
            <person name="Williams K.H."/>
            <person name="Hubbard S.S."/>
            <person name="Banfield J.F."/>
        </authorList>
    </citation>
    <scope>NUCLEOTIDE SEQUENCE [LARGE SCALE GENOMIC DNA]</scope>
</reference>
<comment type="caution">
    <text evidence="2">The sequence shown here is derived from an EMBL/GenBank/DDBJ whole genome shotgun (WGS) entry which is preliminary data.</text>
</comment>
<proteinExistence type="predicted"/>
<organism evidence="2 3">
    <name type="scientific">Candidatus Kaiserbacteria bacterium RIFCSPLOWO2_01_FULL_55_19</name>
    <dbReference type="NCBI Taxonomy" id="1798516"/>
    <lineage>
        <taxon>Bacteria</taxon>
        <taxon>Candidatus Kaiseribacteriota</taxon>
    </lineage>
</organism>
<protein>
    <recommendedName>
        <fullName evidence="1">C2H2-type domain-containing protein</fullName>
    </recommendedName>
</protein>
<dbReference type="EMBL" id="MFMD01000002">
    <property type="protein sequence ID" value="OGG76621.1"/>
    <property type="molecule type" value="Genomic_DNA"/>
</dbReference>
<dbReference type="Proteomes" id="UP000176714">
    <property type="component" value="Unassembled WGS sequence"/>
</dbReference>
<dbReference type="PROSITE" id="PS00028">
    <property type="entry name" value="ZINC_FINGER_C2H2_1"/>
    <property type="match status" value="1"/>
</dbReference>
<gene>
    <name evidence="2" type="ORF">A2950_02435</name>
</gene>
<dbReference type="AlphaFoldDB" id="A0A1F6ESJ8"/>
<dbReference type="PROSITE" id="PS51257">
    <property type="entry name" value="PROKAR_LIPOPROTEIN"/>
    <property type="match status" value="1"/>
</dbReference>
<feature type="domain" description="C2H2-type" evidence="1">
    <location>
        <begin position="65"/>
        <end position="88"/>
    </location>
</feature>
<evidence type="ECO:0000259" key="1">
    <source>
        <dbReference type="PROSITE" id="PS00028"/>
    </source>
</evidence>
<sequence>MSKLLILVLSIVVLGGCSTYYVIPQGMTAEQAAAAVKAREAAKTAAPTVVFVSIPQPPVYYGPGCYPYYCGIPFGFNLNLQYHRYRYHR</sequence>
<name>A0A1F6ESJ8_9BACT</name>
<dbReference type="InterPro" id="IPR013087">
    <property type="entry name" value="Znf_C2H2_type"/>
</dbReference>
<accession>A0A1F6ESJ8</accession>
<evidence type="ECO:0000313" key="3">
    <source>
        <dbReference type="Proteomes" id="UP000176714"/>
    </source>
</evidence>